<sequence>MGTLHKEELIHDKRYERESCSTLNSILLLKYVEQKETEAMGKAQSKRSVDITTDSKKACEDEITEKMEKIEDIDQKVMNGDAAIQEKINSEKKDAEEVENDKDITTEKKVDSLAGGDSVDPPPPATEATKDDSSATGEEISPLSEENGKKNKKEKVKKKWSFRSISFGKKDKQKPPKNDDDISCANNGTEEKIVPNTKEPEERQEEHLSNAAVVADEQTAEQNENCHATNKDLSEQQGEEKLSEPPLIDEANKVVTTVVKTEINTNVQKQQTAVELEQTEKKPINITSETYDNKETADVVVAFSSQDDGALNNVNGPTDSTEMNGKDATFEVTNENLNDKSISDEIANETTTTTTTTTAFLNGENTDNIDMNGESEIEQTKAQIEVNTKTDKTHAVTLEKFSFPSIPPETQTQNQDFEEKTKNQSADYDEKSIAVVATETVCSQQPTEENNENLSPPPLPKFPPPSPVFQSDNTTEIELRTNYYDISETTKSETCLHDEYKDRSPLTSVINANDCKRPQDEEEEEEESSNIEEHSIQNLHNSSGYVPPEREIQGKQYVNNHETSVISNMLEVMLEEASSNINQQTEIKIKTEPTIKEEERQEEEEISTHSSSETNESFPTINTSTEMDENNMVIAATVVVNEIAERAMQIINENNSSYQNDLNIPDENFGQSQSELPIIERMSFESSSKEKLDIEEETNEHLINVNKQRMEELVVVVGSTETCLTTTTTTTTTTDIESENGTKTNLLSYPFETAIETSDQMS</sequence>
<organism evidence="2 3">
    <name type="scientific">Glossina brevipalpis</name>
    <dbReference type="NCBI Taxonomy" id="37001"/>
    <lineage>
        <taxon>Eukaryota</taxon>
        <taxon>Metazoa</taxon>
        <taxon>Ecdysozoa</taxon>
        <taxon>Arthropoda</taxon>
        <taxon>Hexapoda</taxon>
        <taxon>Insecta</taxon>
        <taxon>Pterygota</taxon>
        <taxon>Neoptera</taxon>
        <taxon>Endopterygota</taxon>
        <taxon>Diptera</taxon>
        <taxon>Brachycera</taxon>
        <taxon>Muscomorpha</taxon>
        <taxon>Hippoboscoidea</taxon>
        <taxon>Glossinidae</taxon>
        <taxon>Glossina</taxon>
    </lineage>
</organism>
<dbReference type="AlphaFoldDB" id="A0A1A9WWB8"/>
<feature type="region of interest" description="Disordered" evidence="1">
    <location>
        <begin position="399"/>
        <end position="430"/>
    </location>
</feature>
<evidence type="ECO:0000313" key="3">
    <source>
        <dbReference type="Proteomes" id="UP000091820"/>
    </source>
</evidence>
<feature type="region of interest" description="Disordered" evidence="1">
    <location>
        <begin position="592"/>
        <end position="628"/>
    </location>
</feature>
<dbReference type="STRING" id="37001.A0A1A9WWB8"/>
<reference evidence="3" key="1">
    <citation type="submission" date="2014-03" db="EMBL/GenBank/DDBJ databases">
        <authorList>
            <person name="Aksoy S."/>
            <person name="Warren W."/>
            <person name="Wilson R.K."/>
        </authorList>
    </citation>
    <scope>NUCLEOTIDE SEQUENCE [LARGE SCALE GENOMIC DNA]</scope>
    <source>
        <strain evidence="3">IAEA</strain>
    </source>
</reference>
<feature type="compositionally biased region" description="Basic and acidic residues" evidence="1">
    <location>
        <begin position="229"/>
        <end position="243"/>
    </location>
</feature>
<feature type="compositionally biased region" description="Basic residues" evidence="1">
    <location>
        <begin position="150"/>
        <end position="161"/>
    </location>
</feature>
<feature type="compositionally biased region" description="Basic and acidic residues" evidence="1">
    <location>
        <begin position="88"/>
        <end position="111"/>
    </location>
</feature>
<proteinExistence type="predicted"/>
<dbReference type="Proteomes" id="UP000091820">
    <property type="component" value="Unassembled WGS sequence"/>
</dbReference>
<feature type="region of interest" description="Disordered" evidence="1">
    <location>
        <begin position="509"/>
        <end position="548"/>
    </location>
</feature>
<feature type="region of interest" description="Disordered" evidence="1">
    <location>
        <begin position="85"/>
        <end position="244"/>
    </location>
</feature>
<accession>A0A1A9WWB8</accession>
<keyword evidence="3" id="KW-1185">Reference proteome</keyword>
<feature type="compositionally biased region" description="Basic and acidic residues" evidence="1">
    <location>
        <begin position="417"/>
        <end position="430"/>
    </location>
</feature>
<feature type="compositionally biased region" description="Acidic residues" evidence="1">
    <location>
        <begin position="520"/>
        <end position="530"/>
    </location>
</feature>
<protein>
    <submittedName>
        <fullName evidence="2">Uncharacterized protein</fullName>
    </submittedName>
</protein>
<name>A0A1A9WWB8_9MUSC</name>
<feature type="region of interest" description="Disordered" evidence="1">
    <location>
        <begin position="442"/>
        <end position="472"/>
    </location>
</feature>
<evidence type="ECO:0000256" key="1">
    <source>
        <dbReference type="SAM" id="MobiDB-lite"/>
    </source>
</evidence>
<evidence type="ECO:0000313" key="2">
    <source>
        <dbReference type="EnsemblMetazoa" id="GBRI034858-PA"/>
    </source>
</evidence>
<feature type="compositionally biased region" description="Pro residues" evidence="1">
    <location>
        <begin position="455"/>
        <end position="467"/>
    </location>
</feature>
<feature type="compositionally biased region" description="Basic and acidic residues" evidence="1">
    <location>
        <begin position="168"/>
        <end position="180"/>
    </location>
</feature>
<feature type="compositionally biased region" description="Basic and acidic residues" evidence="1">
    <location>
        <begin position="189"/>
        <end position="208"/>
    </location>
</feature>
<reference evidence="2" key="2">
    <citation type="submission" date="2020-05" db="UniProtKB">
        <authorList>
            <consortium name="EnsemblMetazoa"/>
        </authorList>
    </citation>
    <scope>IDENTIFICATION</scope>
    <source>
        <strain evidence="2">IAEA</strain>
    </source>
</reference>
<dbReference type="EnsemblMetazoa" id="GBRI034858-RA">
    <property type="protein sequence ID" value="GBRI034858-PA"/>
    <property type="gene ID" value="GBRI034858"/>
</dbReference>
<feature type="compositionally biased region" description="Low complexity" evidence="1">
    <location>
        <begin position="608"/>
        <end position="617"/>
    </location>
</feature>
<dbReference type="VEuPathDB" id="VectorBase:GBRI034858"/>